<sequence length="124" mass="13896">MLRRILQRTPGRVGSQGSDSDSSATPGNVLDVNNEGSSEGFICPQCMKSHGSAEELFKHYQAVHDSGNESSHGGEALKREDVILLRQEVQDLQASLKEEKWYSEELKKELEKLQGQRQQRNPSE</sequence>
<keyword evidence="1" id="KW-0479">Metal-binding</keyword>
<organism evidence="4 5">
    <name type="scientific">Monodelphis domestica</name>
    <name type="common">Gray short-tailed opossum</name>
    <dbReference type="NCBI Taxonomy" id="13616"/>
    <lineage>
        <taxon>Eukaryota</taxon>
        <taxon>Metazoa</taxon>
        <taxon>Chordata</taxon>
        <taxon>Craniata</taxon>
        <taxon>Vertebrata</taxon>
        <taxon>Euteleostomi</taxon>
        <taxon>Mammalia</taxon>
        <taxon>Metatheria</taxon>
        <taxon>Didelphimorphia</taxon>
        <taxon>Didelphidae</taxon>
        <taxon>Monodelphis</taxon>
    </lineage>
</organism>
<dbReference type="AlphaFoldDB" id="A0A5F8GUE5"/>
<feature type="domain" description="C2H2-type" evidence="3">
    <location>
        <begin position="41"/>
        <end position="69"/>
    </location>
</feature>
<evidence type="ECO:0000256" key="2">
    <source>
        <dbReference type="SAM" id="MobiDB-lite"/>
    </source>
</evidence>
<evidence type="ECO:0000313" key="4">
    <source>
        <dbReference type="Ensembl" id="ENSMODP00000051263.1"/>
    </source>
</evidence>
<dbReference type="GO" id="GO:0008270">
    <property type="term" value="F:zinc ion binding"/>
    <property type="evidence" value="ECO:0007669"/>
    <property type="project" value="UniProtKB-KW"/>
</dbReference>
<proteinExistence type="predicted"/>
<accession>A0A5F8GUE5</accession>
<feature type="compositionally biased region" description="Polar residues" evidence="2">
    <location>
        <begin position="15"/>
        <end position="26"/>
    </location>
</feature>
<keyword evidence="1" id="KW-0863">Zinc-finger</keyword>
<evidence type="ECO:0000313" key="5">
    <source>
        <dbReference type="Proteomes" id="UP000002280"/>
    </source>
</evidence>
<evidence type="ECO:0000259" key="3">
    <source>
        <dbReference type="PROSITE" id="PS50157"/>
    </source>
</evidence>
<dbReference type="InterPro" id="IPR013087">
    <property type="entry name" value="Znf_C2H2_type"/>
</dbReference>
<evidence type="ECO:0000256" key="1">
    <source>
        <dbReference type="PROSITE-ProRule" id="PRU00042"/>
    </source>
</evidence>
<dbReference type="Ensembl" id="ENSMODT00000055861.1">
    <property type="protein sequence ID" value="ENSMODP00000051263.1"/>
    <property type="gene ID" value="ENSMODG00000009488.4"/>
</dbReference>
<feature type="region of interest" description="Disordered" evidence="2">
    <location>
        <begin position="1"/>
        <end position="36"/>
    </location>
</feature>
<gene>
    <name evidence="4" type="primary">EEA1</name>
</gene>
<reference evidence="4" key="2">
    <citation type="submission" date="2025-08" db="UniProtKB">
        <authorList>
            <consortium name="Ensembl"/>
        </authorList>
    </citation>
    <scope>IDENTIFICATION</scope>
</reference>
<reference evidence="4 5" key="1">
    <citation type="journal article" date="2007" name="Nature">
        <title>Genome of the marsupial Monodelphis domestica reveals innovation in non-coding sequences.</title>
        <authorList>
            <person name="Mikkelsen T.S."/>
            <person name="Wakefield M.J."/>
            <person name="Aken B."/>
            <person name="Amemiya C.T."/>
            <person name="Chang J.L."/>
            <person name="Duke S."/>
            <person name="Garber M."/>
            <person name="Gentles A.J."/>
            <person name="Goodstadt L."/>
            <person name="Heger A."/>
            <person name="Jurka J."/>
            <person name="Kamal M."/>
            <person name="Mauceli E."/>
            <person name="Searle S.M."/>
            <person name="Sharpe T."/>
            <person name="Baker M.L."/>
            <person name="Batzer M.A."/>
            <person name="Benos P.V."/>
            <person name="Belov K."/>
            <person name="Clamp M."/>
            <person name="Cook A."/>
            <person name="Cuff J."/>
            <person name="Das R."/>
            <person name="Davidow L."/>
            <person name="Deakin J.E."/>
            <person name="Fazzari M.J."/>
            <person name="Glass J.L."/>
            <person name="Grabherr M."/>
            <person name="Greally J.M."/>
            <person name="Gu W."/>
            <person name="Hore T.A."/>
            <person name="Huttley G.A."/>
            <person name="Kleber M."/>
            <person name="Jirtle R.L."/>
            <person name="Koina E."/>
            <person name="Lee J.T."/>
            <person name="Mahony S."/>
            <person name="Marra M.A."/>
            <person name="Miller R.D."/>
            <person name="Nicholls R.D."/>
            <person name="Oda M."/>
            <person name="Papenfuss A.T."/>
            <person name="Parra Z.E."/>
            <person name="Pollock D.D."/>
            <person name="Ray D.A."/>
            <person name="Schein J.E."/>
            <person name="Speed T.P."/>
            <person name="Thompson K."/>
            <person name="VandeBerg J.L."/>
            <person name="Wade C.M."/>
            <person name="Walker J.A."/>
            <person name="Waters P.D."/>
            <person name="Webber C."/>
            <person name="Weidman J.R."/>
            <person name="Xie X."/>
            <person name="Zody M.C."/>
            <person name="Baldwin J."/>
            <person name="Abdouelleil A."/>
            <person name="Abdulkadir J."/>
            <person name="Abebe A."/>
            <person name="Abera B."/>
            <person name="Abreu J."/>
            <person name="Acer S.C."/>
            <person name="Aftuck L."/>
            <person name="Alexander A."/>
            <person name="An P."/>
            <person name="Anderson E."/>
            <person name="Anderson S."/>
            <person name="Arachi H."/>
            <person name="Azer M."/>
            <person name="Bachantsang P."/>
            <person name="Barry A."/>
            <person name="Bayul T."/>
            <person name="Berlin A."/>
            <person name="Bessette D."/>
            <person name="Bloom T."/>
            <person name="Bloom T."/>
            <person name="Boguslavskiy L."/>
            <person name="Bonnet C."/>
            <person name="Boukhgalter B."/>
            <person name="Bourzgui I."/>
            <person name="Brown A."/>
            <person name="Cahill P."/>
            <person name="Channer S."/>
            <person name="Cheshatsang Y."/>
            <person name="Chuda L."/>
            <person name="Citroen M."/>
            <person name="Collymore A."/>
            <person name="Cooke P."/>
            <person name="Costello M."/>
            <person name="D'Aco K."/>
            <person name="Daza R."/>
            <person name="De Haan G."/>
            <person name="DeGray S."/>
            <person name="DeMaso C."/>
            <person name="Dhargay N."/>
            <person name="Dooley K."/>
            <person name="Dooley E."/>
            <person name="Doricent M."/>
            <person name="Dorje P."/>
            <person name="Dorjee K."/>
            <person name="Dupes A."/>
            <person name="Elong R."/>
            <person name="Falk J."/>
            <person name="Farina A."/>
            <person name="Faro S."/>
            <person name="Ferguson D."/>
            <person name="Fisher S."/>
            <person name="Foley C.D."/>
            <person name="Franke A."/>
            <person name="Friedrich D."/>
            <person name="Gadbois L."/>
            <person name="Gearin G."/>
            <person name="Gearin C.R."/>
            <person name="Giannoukos G."/>
            <person name="Goode T."/>
            <person name="Graham J."/>
            <person name="Grandbois E."/>
            <person name="Grewal S."/>
            <person name="Gyaltsen K."/>
            <person name="Hafez N."/>
            <person name="Hagos B."/>
            <person name="Hall J."/>
            <person name="Henson C."/>
            <person name="Hollinger A."/>
            <person name="Honan T."/>
            <person name="Huard M.D."/>
            <person name="Hughes L."/>
            <person name="Hurhula B."/>
            <person name="Husby M.E."/>
            <person name="Kamat A."/>
            <person name="Kanga B."/>
            <person name="Kashin S."/>
            <person name="Khazanovich D."/>
            <person name="Kisner P."/>
            <person name="Lance K."/>
            <person name="Lara M."/>
            <person name="Lee W."/>
            <person name="Lennon N."/>
            <person name="Letendre F."/>
            <person name="LeVine R."/>
            <person name="Lipovsky A."/>
            <person name="Liu X."/>
            <person name="Liu J."/>
            <person name="Liu S."/>
            <person name="Lokyitsang T."/>
            <person name="Lokyitsang Y."/>
            <person name="Lubonja R."/>
            <person name="Lui A."/>
            <person name="MacDonald P."/>
            <person name="Magnisalis V."/>
            <person name="Maru K."/>
            <person name="Matthews C."/>
            <person name="McCusker W."/>
            <person name="McDonough S."/>
            <person name="Mehta T."/>
            <person name="Meldrim J."/>
            <person name="Meneus L."/>
            <person name="Mihai O."/>
            <person name="Mihalev A."/>
            <person name="Mihova T."/>
            <person name="Mittelman R."/>
            <person name="Mlenga V."/>
            <person name="Montmayeur A."/>
            <person name="Mulrain L."/>
            <person name="Navidi A."/>
            <person name="Naylor J."/>
            <person name="Negash T."/>
            <person name="Nguyen T."/>
            <person name="Nguyen N."/>
            <person name="Nicol R."/>
            <person name="Norbu C."/>
            <person name="Norbu N."/>
            <person name="Novod N."/>
            <person name="O'Neill B."/>
            <person name="Osman S."/>
            <person name="Markiewicz E."/>
            <person name="Oyono O.L."/>
            <person name="Patti C."/>
            <person name="Phunkhang P."/>
            <person name="Pierre F."/>
            <person name="Priest M."/>
            <person name="Raghuraman S."/>
            <person name="Rege F."/>
            <person name="Reyes R."/>
            <person name="Rise C."/>
            <person name="Rogov P."/>
            <person name="Ross K."/>
            <person name="Ryan E."/>
            <person name="Settipalli S."/>
            <person name="Shea T."/>
            <person name="Sherpa N."/>
            <person name="Shi L."/>
            <person name="Shih D."/>
            <person name="Sparrow T."/>
            <person name="Spaulding J."/>
            <person name="Stalker J."/>
            <person name="Stange-Thomann N."/>
            <person name="Stavropoulos S."/>
            <person name="Stone C."/>
            <person name="Strader C."/>
            <person name="Tesfaye S."/>
            <person name="Thomson T."/>
            <person name="Thoulutsang Y."/>
            <person name="Thoulutsang D."/>
            <person name="Topham K."/>
            <person name="Topping I."/>
            <person name="Tsamla T."/>
            <person name="Vassiliev H."/>
            <person name="Vo A."/>
            <person name="Wangchuk T."/>
            <person name="Wangdi T."/>
            <person name="Weiand M."/>
            <person name="Wilkinson J."/>
            <person name="Wilson A."/>
            <person name="Yadav S."/>
            <person name="Young G."/>
            <person name="Yu Q."/>
            <person name="Zembek L."/>
            <person name="Zhong D."/>
            <person name="Zimmer A."/>
            <person name="Zwirko Z."/>
            <person name="Jaffe D.B."/>
            <person name="Alvarez P."/>
            <person name="Brockman W."/>
            <person name="Butler J."/>
            <person name="Chin C."/>
            <person name="Gnerre S."/>
            <person name="MacCallum I."/>
            <person name="Graves J.A."/>
            <person name="Ponting C.P."/>
            <person name="Breen M."/>
            <person name="Samollow P.B."/>
            <person name="Lander E.S."/>
            <person name="Lindblad-Toh K."/>
        </authorList>
    </citation>
    <scope>NUCLEOTIDE SEQUENCE [LARGE SCALE GENOMIC DNA]</scope>
</reference>
<dbReference type="Bgee" id="ENSMODG00000009488">
    <property type="expression patterns" value="Expressed in skeleton of lower jaw and 19 other cell types or tissues"/>
</dbReference>
<dbReference type="PROSITE" id="PS50157">
    <property type="entry name" value="ZINC_FINGER_C2H2_2"/>
    <property type="match status" value="1"/>
</dbReference>
<dbReference type="Proteomes" id="UP000002280">
    <property type="component" value="Chromosome 8"/>
</dbReference>
<name>A0A5F8GUE5_MONDO</name>
<dbReference type="GeneTree" id="ENSGT00940000156910"/>
<protein>
    <submittedName>
        <fullName evidence="4">Early endosome antigen 1</fullName>
    </submittedName>
</protein>
<keyword evidence="5" id="KW-1185">Reference proteome</keyword>
<reference evidence="4" key="3">
    <citation type="submission" date="2025-09" db="UniProtKB">
        <authorList>
            <consortium name="Ensembl"/>
        </authorList>
    </citation>
    <scope>IDENTIFICATION</scope>
</reference>
<keyword evidence="1" id="KW-0862">Zinc</keyword>